<dbReference type="AlphaFoldDB" id="X1CE56"/>
<organism evidence="1">
    <name type="scientific">marine sediment metagenome</name>
    <dbReference type="NCBI Taxonomy" id="412755"/>
    <lineage>
        <taxon>unclassified sequences</taxon>
        <taxon>metagenomes</taxon>
        <taxon>ecological metagenomes</taxon>
    </lineage>
</organism>
<dbReference type="Gene3D" id="3.40.50.970">
    <property type="match status" value="1"/>
</dbReference>
<dbReference type="EMBL" id="BART01038652">
    <property type="protein sequence ID" value="GAH06596.1"/>
    <property type="molecule type" value="Genomic_DNA"/>
</dbReference>
<gene>
    <name evidence="1" type="ORF">S01H4_63981</name>
</gene>
<comment type="caution">
    <text evidence="1">The sequence shown here is derived from an EMBL/GenBank/DDBJ whole genome shotgun (WGS) entry which is preliminary data.</text>
</comment>
<dbReference type="InterPro" id="IPR029061">
    <property type="entry name" value="THDP-binding"/>
</dbReference>
<reference evidence="1" key="1">
    <citation type="journal article" date="2014" name="Front. Microbiol.">
        <title>High frequency of phylogenetically diverse reductive dehalogenase-homologous genes in deep subseafloor sedimentary metagenomes.</title>
        <authorList>
            <person name="Kawai M."/>
            <person name="Futagami T."/>
            <person name="Toyoda A."/>
            <person name="Takaki Y."/>
            <person name="Nishi S."/>
            <person name="Hori S."/>
            <person name="Arai W."/>
            <person name="Tsubouchi T."/>
            <person name="Morono Y."/>
            <person name="Uchiyama I."/>
            <person name="Ito T."/>
            <person name="Fujiyama A."/>
            <person name="Inagaki F."/>
            <person name="Takami H."/>
        </authorList>
    </citation>
    <scope>NUCLEOTIDE SEQUENCE</scope>
    <source>
        <strain evidence="1">Expedition CK06-06</strain>
    </source>
</reference>
<dbReference type="SUPFAM" id="SSF52518">
    <property type="entry name" value="Thiamin diphosphate-binding fold (THDP-binding)"/>
    <property type="match status" value="1"/>
</dbReference>
<protein>
    <submittedName>
        <fullName evidence="1">Uncharacterized protein</fullName>
    </submittedName>
</protein>
<evidence type="ECO:0000313" key="1">
    <source>
        <dbReference type="EMBL" id="GAH06596.1"/>
    </source>
</evidence>
<sequence>MAKGFIKSGAEVIYGYPGTPLIEVIQSLPPQSRELGIQIDVEWSINEKIAFKIAAGTA</sequence>
<name>X1CE56_9ZZZZ</name>
<accession>X1CE56</accession>
<proteinExistence type="predicted"/>